<name>A0A7X2CEN0_9PSED</name>
<dbReference type="InterPro" id="IPR001387">
    <property type="entry name" value="Cro/C1-type_HTH"/>
</dbReference>
<dbReference type="PROSITE" id="PS50943">
    <property type="entry name" value="HTH_CROC1"/>
    <property type="match status" value="1"/>
</dbReference>
<sequence>MIKSEGLGDRLREERDRLGLNQTDFGLQVGVSRGTQKAYELGTGAPDVRYLMALEGLGVDVQYVLMGRRFTQEVGGMDDVEQTLITRYRSLNSDDKQSVYRIVSAMSEVKDFSSN</sequence>
<dbReference type="InterPro" id="IPR010982">
    <property type="entry name" value="Lambda_DNA-bd_dom_sf"/>
</dbReference>
<evidence type="ECO:0000313" key="2">
    <source>
        <dbReference type="EMBL" id="MQU28294.1"/>
    </source>
</evidence>
<accession>A0A7X2CEN0</accession>
<feature type="domain" description="HTH cro/C1-type" evidence="1">
    <location>
        <begin position="11"/>
        <end position="64"/>
    </location>
</feature>
<dbReference type="RefSeq" id="WP_153380932.1">
    <property type="nucleotide sequence ID" value="NZ_WIVW01000028.1"/>
</dbReference>
<organism evidence="2 3">
    <name type="scientific">Pseudomonas helleri</name>
    <dbReference type="NCBI Taxonomy" id="1608996"/>
    <lineage>
        <taxon>Bacteria</taxon>
        <taxon>Pseudomonadati</taxon>
        <taxon>Pseudomonadota</taxon>
        <taxon>Gammaproteobacteria</taxon>
        <taxon>Pseudomonadales</taxon>
        <taxon>Pseudomonadaceae</taxon>
        <taxon>Pseudomonas</taxon>
    </lineage>
</organism>
<reference evidence="2 3" key="1">
    <citation type="submission" date="2019-10" db="EMBL/GenBank/DDBJ databases">
        <title>Evaluation of single-gene subtyping targets for Pseudomonas.</title>
        <authorList>
            <person name="Reichler S.J."/>
            <person name="Orsi R.H."/>
            <person name="Wiedmann M."/>
            <person name="Martin N.H."/>
            <person name="Murphy S.I."/>
        </authorList>
    </citation>
    <scope>NUCLEOTIDE SEQUENCE [LARGE SCALE GENOMIC DNA]</scope>
    <source>
        <strain evidence="2 3">FSL R10-1984</strain>
    </source>
</reference>
<dbReference type="Proteomes" id="UP000437970">
    <property type="component" value="Unassembled WGS sequence"/>
</dbReference>
<proteinExistence type="predicted"/>
<dbReference type="AlphaFoldDB" id="A0A7X2CEN0"/>
<comment type="caution">
    <text evidence="2">The sequence shown here is derived from an EMBL/GenBank/DDBJ whole genome shotgun (WGS) entry which is preliminary data.</text>
</comment>
<evidence type="ECO:0000259" key="1">
    <source>
        <dbReference type="PROSITE" id="PS50943"/>
    </source>
</evidence>
<evidence type="ECO:0000313" key="3">
    <source>
        <dbReference type="Proteomes" id="UP000437970"/>
    </source>
</evidence>
<dbReference type="Gene3D" id="1.10.260.40">
    <property type="entry name" value="lambda repressor-like DNA-binding domains"/>
    <property type="match status" value="1"/>
</dbReference>
<dbReference type="SUPFAM" id="SSF47413">
    <property type="entry name" value="lambda repressor-like DNA-binding domains"/>
    <property type="match status" value="1"/>
</dbReference>
<protein>
    <submittedName>
        <fullName evidence="2">XRE family transcriptional regulator</fullName>
    </submittedName>
</protein>
<gene>
    <name evidence="2" type="ORF">GHO29_17605</name>
</gene>
<dbReference type="SMART" id="SM00530">
    <property type="entry name" value="HTH_XRE"/>
    <property type="match status" value="1"/>
</dbReference>
<dbReference type="CDD" id="cd00093">
    <property type="entry name" value="HTH_XRE"/>
    <property type="match status" value="1"/>
</dbReference>
<dbReference type="EMBL" id="WIVW01000028">
    <property type="protein sequence ID" value="MQU28294.1"/>
    <property type="molecule type" value="Genomic_DNA"/>
</dbReference>
<dbReference type="GO" id="GO:0003677">
    <property type="term" value="F:DNA binding"/>
    <property type="evidence" value="ECO:0007669"/>
    <property type="project" value="InterPro"/>
</dbReference>
<dbReference type="Pfam" id="PF01381">
    <property type="entry name" value="HTH_3"/>
    <property type="match status" value="1"/>
</dbReference>